<dbReference type="PROSITE" id="PS00028">
    <property type="entry name" value="ZINC_FINGER_C2H2_1"/>
    <property type="match status" value="2"/>
</dbReference>
<dbReference type="SUPFAM" id="SSF57667">
    <property type="entry name" value="beta-beta-alpha zinc fingers"/>
    <property type="match status" value="1"/>
</dbReference>
<proteinExistence type="predicted"/>
<protein>
    <recommendedName>
        <fullName evidence="9">C2H2-type domain-containing protein</fullName>
    </recommendedName>
</protein>
<dbReference type="EMBL" id="JAEUBG010000494">
    <property type="protein sequence ID" value="KAH3688163.1"/>
    <property type="molecule type" value="Genomic_DNA"/>
</dbReference>
<dbReference type="GO" id="GO:0000981">
    <property type="term" value="F:DNA-binding transcription factor activity, RNA polymerase II-specific"/>
    <property type="evidence" value="ECO:0007669"/>
    <property type="project" value="TreeGrafter"/>
</dbReference>
<feature type="compositionally biased region" description="Polar residues" evidence="8">
    <location>
        <begin position="373"/>
        <end position="382"/>
    </location>
</feature>
<keyword evidence="4 7" id="KW-0863">Zinc-finger</keyword>
<dbReference type="SMART" id="SM00355">
    <property type="entry name" value="ZnF_C2H2"/>
    <property type="match status" value="2"/>
</dbReference>
<dbReference type="AlphaFoldDB" id="A0A9P8QC07"/>
<keyword evidence="11" id="KW-1185">Reference proteome</keyword>
<evidence type="ECO:0000256" key="6">
    <source>
        <dbReference type="ARBA" id="ARBA00023242"/>
    </source>
</evidence>
<reference evidence="10" key="2">
    <citation type="submission" date="2021-01" db="EMBL/GenBank/DDBJ databases">
        <authorList>
            <person name="Schikora-Tamarit M.A."/>
        </authorList>
    </citation>
    <scope>NUCLEOTIDE SEQUENCE</scope>
    <source>
        <strain evidence="10">CBS2887</strain>
    </source>
</reference>
<keyword evidence="3" id="KW-0677">Repeat</keyword>
<feature type="compositionally biased region" description="Polar residues" evidence="8">
    <location>
        <begin position="346"/>
        <end position="355"/>
    </location>
</feature>
<dbReference type="GO" id="GO:0000978">
    <property type="term" value="F:RNA polymerase II cis-regulatory region sequence-specific DNA binding"/>
    <property type="evidence" value="ECO:0007669"/>
    <property type="project" value="TreeGrafter"/>
</dbReference>
<feature type="compositionally biased region" description="Low complexity" evidence="8">
    <location>
        <begin position="358"/>
        <end position="372"/>
    </location>
</feature>
<dbReference type="Gene3D" id="3.30.160.60">
    <property type="entry name" value="Classic Zinc Finger"/>
    <property type="match status" value="2"/>
</dbReference>
<feature type="region of interest" description="Disordered" evidence="8">
    <location>
        <begin position="316"/>
        <end position="394"/>
    </location>
</feature>
<dbReference type="InterPro" id="IPR050527">
    <property type="entry name" value="Snail/Krueppel_Znf"/>
</dbReference>
<dbReference type="Proteomes" id="UP000774326">
    <property type="component" value="Unassembled WGS sequence"/>
</dbReference>
<dbReference type="PANTHER" id="PTHR24388">
    <property type="entry name" value="ZINC FINGER PROTEIN"/>
    <property type="match status" value="1"/>
</dbReference>
<dbReference type="InterPro" id="IPR036236">
    <property type="entry name" value="Znf_C2H2_sf"/>
</dbReference>
<feature type="domain" description="C2H2-type" evidence="9">
    <location>
        <begin position="402"/>
        <end position="429"/>
    </location>
</feature>
<evidence type="ECO:0000313" key="10">
    <source>
        <dbReference type="EMBL" id="KAH3688163.1"/>
    </source>
</evidence>
<dbReference type="GO" id="GO:0005634">
    <property type="term" value="C:nucleus"/>
    <property type="evidence" value="ECO:0007669"/>
    <property type="project" value="UniProtKB-SubCell"/>
</dbReference>
<keyword evidence="2" id="KW-0479">Metal-binding</keyword>
<dbReference type="GO" id="GO:0008270">
    <property type="term" value="F:zinc ion binding"/>
    <property type="evidence" value="ECO:0007669"/>
    <property type="project" value="UniProtKB-KW"/>
</dbReference>
<dbReference type="Pfam" id="PF00096">
    <property type="entry name" value="zf-C2H2"/>
    <property type="match status" value="1"/>
</dbReference>
<feature type="domain" description="C2H2-type" evidence="9">
    <location>
        <begin position="430"/>
        <end position="457"/>
    </location>
</feature>
<evidence type="ECO:0000256" key="7">
    <source>
        <dbReference type="PROSITE-ProRule" id="PRU00042"/>
    </source>
</evidence>
<reference evidence="10" key="1">
    <citation type="journal article" date="2021" name="Open Biol.">
        <title>Shared evolutionary footprints suggest mitochondrial oxidative damage underlies multiple complex I losses in fungi.</title>
        <authorList>
            <person name="Schikora-Tamarit M.A."/>
            <person name="Marcet-Houben M."/>
            <person name="Nosek J."/>
            <person name="Gabaldon T."/>
        </authorList>
    </citation>
    <scope>NUCLEOTIDE SEQUENCE</scope>
    <source>
        <strain evidence="10">CBS2887</strain>
    </source>
</reference>
<comment type="caution">
    <text evidence="10">The sequence shown here is derived from an EMBL/GenBank/DDBJ whole genome shotgun (WGS) entry which is preliminary data.</text>
</comment>
<feature type="compositionally biased region" description="Low complexity" evidence="8">
    <location>
        <begin position="316"/>
        <end position="345"/>
    </location>
</feature>
<name>A0A9P8QC07_WICPI</name>
<evidence type="ECO:0000256" key="1">
    <source>
        <dbReference type="ARBA" id="ARBA00004123"/>
    </source>
</evidence>
<evidence type="ECO:0000256" key="5">
    <source>
        <dbReference type="ARBA" id="ARBA00022833"/>
    </source>
</evidence>
<dbReference type="PANTHER" id="PTHR24388:SF54">
    <property type="entry name" value="PROTEIN ESCARGOT"/>
    <property type="match status" value="1"/>
</dbReference>
<dbReference type="OrthoDB" id="8117402at2759"/>
<evidence type="ECO:0000256" key="3">
    <source>
        <dbReference type="ARBA" id="ARBA00022737"/>
    </source>
</evidence>
<evidence type="ECO:0000313" key="11">
    <source>
        <dbReference type="Proteomes" id="UP000774326"/>
    </source>
</evidence>
<sequence>MQSSSYINHHLDPNSAGTASTKSSDPSAPPLPDSGTMNTTQALYPSNMNAGYNNNINSVLTFANPLYSNTNTSSSIGNLVEGGSSVLPTRNMFTNGNPTMGYSNISNTSGLAYTMGLGLNPTYPVQQTFVQHVQPTAFSTNTGTLNRINQESALDGGIYSSNISGFNNTGMPLAQNEKAASFHSYTAMKPTETPLKTTYMNSGDLQTMMNPAQTPSYVYTQQPPSTPTVQLQQQTLQQTSQLPRLPQHTSQIVPLQQQVNSGNFTELPSRPGSGNSLVTGGNNVEVFNSSPAGNSHMVNYYNQQTLPQMVEYQHSLHQQQQQYTQVSDPALSSLPPASLSNNASSYMNGLYNSSAFEPPQLQQHHQQQQHQPSTLSTGSMTPVSESSKSKVKGKASGIKKTYPCSICPKVFQKPFNLKSHMVTHSNLKPFECRYCQRAFARNHDRNRHELLHQSDGSHVCGCNLRDISGASDIGTLNNDIAAGVEISWGCAKKFSKSEGLSRHLQSELGFFCILPLLRRVKLLEQEPDRENTAIWKIYAWLNNSLGSIVMDALLSKLEDYYKTGKTGNV</sequence>
<evidence type="ECO:0000259" key="9">
    <source>
        <dbReference type="PROSITE" id="PS50157"/>
    </source>
</evidence>
<keyword evidence="5" id="KW-0862">Zinc</keyword>
<evidence type="ECO:0000256" key="8">
    <source>
        <dbReference type="SAM" id="MobiDB-lite"/>
    </source>
</evidence>
<feature type="region of interest" description="Disordered" evidence="8">
    <location>
        <begin position="1"/>
        <end position="42"/>
    </location>
</feature>
<evidence type="ECO:0000256" key="4">
    <source>
        <dbReference type="ARBA" id="ARBA00022771"/>
    </source>
</evidence>
<dbReference type="PROSITE" id="PS50157">
    <property type="entry name" value="ZINC_FINGER_C2H2_2"/>
    <property type="match status" value="2"/>
</dbReference>
<keyword evidence="6" id="KW-0539">Nucleus</keyword>
<organism evidence="10 11">
    <name type="scientific">Wickerhamomyces pijperi</name>
    <name type="common">Yeast</name>
    <name type="synonym">Pichia pijperi</name>
    <dbReference type="NCBI Taxonomy" id="599730"/>
    <lineage>
        <taxon>Eukaryota</taxon>
        <taxon>Fungi</taxon>
        <taxon>Dikarya</taxon>
        <taxon>Ascomycota</taxon>
        <taxon>Saccharomycotina</taxon>
        <taxon>Saccharomycetes</taxon>
        <taxon>Phaffomycetales</taxon>
        <taxon>Wickerhamomycetaceae</taxon>
        <taxon>Wickerhamomyces</taxon>
    </lineage>
</organism>
<evidence type="ECO:0000256" key="2">
    <source>
        <dbReference type="ARBA" id="ARBA00022723"/>
    </source>
</evidence>
<gene>
    <name evidence="10" type="ORF">WICPIJ_000853</name>
</gene>
<comment type="subcellular location">
    <subcellularLocation>
        <location evidence="1">Nucleus</location>
    </subcellularLocation>
</comment>
<dbReference type="InterPro" id="IPR013087">
    <property type="entry name" value="Znf_C2H2_type"/>
</dbReference>
<accession>A0A9P8QC07</accession>